<reference evidence="5" key="1">
    <citation type="submission" date="2023-05" db="EMBL/GenBank/DDBJ databases">
        <title>Genome and transcriptome analyses reveal genes involved in the formation of fine ridges on petal epidermal cells in Hibiscus trionum.</title>
        <authorList>
            <person name="Koshimizu S."/>
            <person name="Masuda S."/>
            <person name="Ishii T."/>
            <person name="Shirasu K."/>
            <person name="Hoshino A."/>
            <person name="Arita M."/>
        </authorList>
    </citation>
    <scope>NUCLEOTIDE SEQUENCE</scope>
    <source>
        <strain evidence="5">Hamamatsu line</strain>
    </source>
</reference>
<evidence type="ECO:0000313" key="5">
    <source>
        <dbReference type="EMBL" id="GMJ02247.1"/>
    </source>
</evidence>
<feature type="transmembrane region" description="Helical" evidence="3">
    <location>
        <begin position="132"/>
        <end position="154"/>
    </location>
</feature>
<keyword evidence="2 3" id="KW-0472">Membrane</keyword>
<gene>
    <name evidence="5" type="ORF">HRI_003893900</name>
</gene>
<dbReference type="Pfam" id="PF16016">
    <property type="entry name" value="VASt"/>
    <property type="match status" value="1"/>
</dbReference>
<keyword evidence="3" id="KW-0812">Transmembrane</keyword>
<evidence type="ECO:0000313" key="6">
    <source>
        <dbReference type="Proteomes" id="UP001165190"/>
    </source>
</evidence>
<dbReference type="InterPro" id="IPR031968">
    <property type="entry name" value="VASt"/>
</dbReference>
<feature type="transmembrane region" description="Helical" evidence="3">
    <location>
        <begin position="174"/>
        <end position="194"/>
    </location>
</feature>
<dbReference type="OrthoDB" id="67700at2759"/>
<proteinExistence type="predicted"/>
<dbReference type="AlphaFoldDB" id="A0A9W7MIW4"/>
<sequence>MVVKATEEQTYVKASGHEFAILVTVSTPEVPYGSTFKIELLYKIMPGPEVPTGEESSHLIVSWRVNFQQSTMMRSMIEGGAKQGLKESFDQFFDLLAQNLKILDPMDLSNRDHMLSTLETEHQSDCELAVEYFANFTVVFTIFLVLYFMLHVLLCDSSKIQGLEIDGLDLPHSFGELLTSGILVILLQRVYNMVSHFIQARLQRAITESKHKAMDGFSQ</sequence>
<accession>A0A9W7MIW4</accession>
<evidence type="ECO:0000256" key="2">
    <source>
        <dbReference type="ARBA" id="ARBA00023136"/>
    </source>
</evidence>
<dbReference type="GO" id="GO:0016020">
    <property type="term" value="C:membrane"/>
    <property type="evidence" value="ECO:0007669"/>
    <property type="project" value="UniProtKB-SubCell"/>
</dbReference>
<dbReference type="PANTHER" id="PTHR46296:SF7">
    <property type="entry name" value="C2 DOMAIN-CONTAINING PROTEIN"/>
    <property type="match status" value="1"/>
</dbReference>
<comment type="subcellular location">
    <subcellularLocation>
        <location evidence="1">Membrane</location>
    </subcellularLocation>
</comment>
<organism evidence="5 6">
    <name type="scientific">Hibiscus trionum</name>
    <name type="common">Flower of an hour</name>
    <dbReference type="NCBI Taxonomy" id="183268"/>
    <lineage>
        <taxon>Eukaryota</taxon>
        <taxon>Viridiplantae</taxon>
        <taxon>Streptophyta</taxon>
        <taxon>Embryophyta</taxon>
        <taxon>Tracheophyta</taxon>
        <taxon>Spermatophyta</taxon>
        <taxon>Magnoliopsida</taxon>
        <taxon>eudicotyledons</taxon>
        <taxon>Gunneridae</taxon>
        <taxon>Pentapetalae</taxon>
        <taxon>rosids</taxon>
        <taxon>malvids</taxon>
        <taxon>Malvales</taxon>
        <taxon>Malvaceae</taxon>
        <taxon>Malvoideae</taxon>
        <taxon>Hibiscus</taxon>
    </lineage>
</organism>
<keyword evidence="6" id="KW-1185">Reference proteome</keyword>
<evidence type="ECO:0000256" key="1">
    <source>
        <dbReference type="ARBA" id="ARBA00004370"/>
    </source>
</evidence>
<keyword evidence="3" id="KW-1133">Transmembrane helix</keyword>
<evidence type="ECO:0000259" key="4">
    <source>
        <dbReference type="PROSITE" id="PS51778"/>
    </source>
</evidence>
<protein>
    <recommendedName>
        <fullName evidence="4">VASt domain-containing protein</fullName>
    </recommendedName>
</protein>
<dbReference type="PROSITE" id="PS51778">
    <property type="entry name" value="VAST"/>
    <property type="match status" value="1"/>
</dbReference>
<dbReference type="EMBL" id="BSYR01000035">
    <property type="protein sequence ID" value="GMJ02247.1"/>
    <property type="molecule type" value="Genomic_DNA"/>
</dbReference>
<comment type="caution">
    <text evidence="5">The sequence shown here is derived from an EMBL/GenBank/DDBJ whole genome shotgun (WGS) entry which is preliminary data.</text>
</comment>
<feature type="domain" description="VASt" evidence="4">
    <location>
        <begin position="1"/>
        <end position="104"/>
    </location>
</feature>
<dbReference type="PANTHER" id="PTHR46296">
    <property type="entry name" value="BNAA05G37250D PROTEIN"/>
    <property type="match status" value="1"/>
</dbReference>
<evidence type="ECO:0000256" key="3">
    <source>
        <dbReference type="SAM" id="Phobius"/>
    </source>
</evidence>
<dbReference type="Proteomes" id="UP001165190">
    <property type="component" value="Unassembled WGS sequence"/>
</dbReference>
<name>A0A9W7MIW4_HIBTR</name>
<dbReference type="InterPro" id="IPR044511">
    <property type="entry name" value="At1g03370/At5g50170-like"/>
</dbReference>